<evidence type="ECO:0000256" key="10">
    <source>
        <dbReference type="ARBA" id="ARBA00023136"/>
    </source>
</evidence>
<gene>
    <name evidence="12" type="ORF">JZM24_11935</name>
</gene>
<accession>A0ABS5YCA8</accession>
<keyword evidence="9 11" id="KW-1133">Transmembrane helix</keyword>
<feature type="transmembrane region" description="Helical" evidence="11">
    <location>
        <begin position="12"/>
        <end position="33"/>
    </location>
</feature>
<evidence type="ECO:0000313" key="12">
    <source>
        <dbReference type="EMBL" id="MBT9432653.1"/>
    </source>
</evidence>
<evidence type="ECO:0000256" key="7">
    <source>
        <dbReference type="ARBA" id="ARBA00022692"/>
    </source>
</evidence>
<evidence type="ECO:0000256" key="2">
    <source>
        <dbReference type="ARBA" id="ARBA00004162"/>
    </source>
</evidence>
<keyword evidence="5" id="KW-1003">Cell membrane</keyword>
<dbReference type="Pfam" id="PF03748">
    <property type="entry name" value="FliL"/>
    <property type="match status" value="1"/>
</dbReference>
<keyword evidence="12" id="KW-0966">Cell projection</keyword>
<dbReference type="Proteomes" id="UP000811282">
    <property type="component" value="Unassembled WGS sequence"/>
</dbReference>
<comment type="subcellular location">
    <subcellularLocation>
        <location evidence="11">Cell inner membrane</location>
    </subcellularLocation>
    <subcellularLocation>
        <location evidence="2">Cell membrane</location>
        <topology evidence="2">Single-pass membrane protein</topology>
    </subcellularLocation>
</comment>
<reference evidence="12 13" key="1">
    <citation type="journal article" date="2021" name="Genome Biol. Evol.">
        <title>The evolution of interdependence in a four-way mealybug symbiosis.</title>
        <authorList>
            <person name="Garber A.I."/>
            <person name="Kupper M."/>
            <person name="Laetsch D.R."/>
            <person name="Weldon S.R."/>
            <person name="Ladinsky M.S."/>
            <person name="Bjorkman P.J."/>
            <person name="McCutcheon J.P."/>
        </authorList>
    </citation>
    <scope>NUCLEOTIDE SEQUENCE [LARGE SCALE GENOMIC DNA]</scope>
    <source>
        <strain evidence="12">SOD</strain>
    </source>
</reference>
<keyword evidence="8 11" id="KW-0283">Flagellar rotation</keyword>
<protein>
    <recommendedName>
        <fullName evidence="4 11">Flagellar protein FliL</fullName>
    </recommendedName>
</protein>
<dbReference type="RefSeq" id="WP_215669775.1">
    <property type="nucleotide sequence ID" value="NZ_JAFJYC010000001.1"/>
</dbReference>
<comment type="caution">
    <text evidence="12">The sequence shown here is derived from an EMBL/GenBank/DDBJ whole genome shotgun (WGS) entry which is preliminary data.</text>
</comment>
<evidence type="ECO:0000256" key="4">
    <source>
        <dbReference type="ARBA" id="ARBA00021812"/>
    </source>
</evidence>
<keyword evidence="6 11" id="KW-0145">Chemotaxis</keyword>
<keyword evidence="7 11" id="KW-0812">Transmembrane</keyword>
<dbReference type="PANTHER" id="PTHR35091:SF2">
    <property type="entry name" value="FLAGELLAR PROTEIN FLIL"/>
    <property type="match status" value="1"/>
</dbReference>
<evidence type="ECO:0000256" key="9">
    <source>
        <dbReference type="ARBA" id="ARBA00022989"/>
    </source>
</evidence>
<keyword evidence="12" id="KW-0282">Flagellum</keyword>
<evidence type="ECO:0000256" key="8">
    <source>
        <dbReference type="ARBA" id="ARBA00022779"/>
    </source>
</evidence>
<comment type="similarity">
    <text evidence="3 11">Belongs to the FliL family.</text>
</comment>
<evidence type="ECO:0000256" key="3">
    <source>
        <dbReference type="ARBA" id="ARBA00008281"/>
    </source>
</evidence>
<evidence type="ECO:0000313" key="13">
    <source>
        <dbReference type="Proteomes" id="UP000811282"/>
    </source>
</evidence>
<evidence type="ECO:0000256" key="5">
    <source>
        <dbReference type="ARBA" id="ARBA00022475"/>
    </source>
</evidence>
<proteinExistence type="inferred from homology"/>
<keyword evidence="13" id="KW-1185">Reference proteome</keyword>
<organism evidence="12 13">
    <name type="scientific">Candidatus Sodalis endolongispinus</name>
    <dbReference type="NCBI Taxonomy" id="2812662"/>
    <lineage>
        <taxon>Bacteria</taxon>
        <taxon>Pseudomonadati</taxon>
        <taxon>Pseudomonadota</taxon>
        <taxon>Gammaproteobacteria</taxon>
        <taxon>Enterobacterales</taxon>
        <taxon>Bruguierivoracaceae</taxon>
        <taxon>Sodalis</taxon>
    </lineage>
</organism>
<dbReference type="InterPro" id="IPR005503">
    <property type="entry name" value="FliL"/>
</dbReference>
<keyword evidence="12" id="KW-0969">Cilium</keyword>
<comment type="function">
    <text evidence="1 11">Controls the rotational direction of flagella during chemotaxis.</text>
</comment>
<evidence type="ECO:0000256" key="1">
    <source>
        <dbReference type="ARBA" id="ARBA00002254"/>
    </source>
</evidence>
<name>A0ABS5YCA8_9GAMM</name>
<dbReference type="EMBL" id="JAFJYC010000001">
    <property type="protein sequence ID" value="MBT9432653.1"/>
    <property type="molecule type" value="Genomic_DNA"/>
</dbReference>
<evidence type="ECO:0000256" key="6">
    <source>
        <dbReference type="ARBA" id="ARBA00022500"/>
    </source>
</evidence>
<keyword evidence="11" id="KW-0997">Cell inner membrane</keyword>
<sequence>MSGIKAFFIKYRAAAVIILGTIAVLVLGLLVYLQPGMKEELIPHAQTVDGLPAESALPPVYSPLDAFTVSLQPDDGDYGAMLYIGLTLRLQDEETRALMEIQLPELRNHLILLLSQRSPASLSSAADKQALLTQIKQELNQQRPNGQPPYVTDVFFNSFIVR</sequence>
<dbReference type="PANTHER" id="PTHR35091">
    <property type="entry name" value="FLAGELLAR PROTEIN FLIL"/>
    <property type="match status" value="1"/>
</dbReference>
<evidence type="ECO:0000256" key="11">
    <source>
        <dbReference type="RuleBase" id="RU364125"/>
    </source>
</evidence>
<keyword evidence="10 11" id="KW-0472">Membrane</keyword>